<evidence type="ECO:0000256" key="7">
    <source>
        <dbReference type="RuleBase" id="RU003879"/>
    </source>
</evidence>
<dbReference type="PANTHER" id="PTHR30558">
    <property type="entry name" value="EXBD MEMBRANE COMPONENT OF PMF-DRIVEN MACROMOLECULE IMPORT SYSTEM"/>
    <property type="match status" value="1"/>
</dbReference>
<dbReference type="Proteomes" id="UP001597546">
    <property type="component" value="Unassembled WGS sequence"/>
</dbReference>
<reference evidence="10" key="1">
    <citation type="journal article" date="2019" name="Int. J. Syst. Evol. Microbiol.">
        <title>The Global Catalogue of Microorganisms (GCM) 10K type strain sequencing project: providing services to taxonomists for standard genome sequencing and annotation.</title>
        <authorList>
            <consortium name="The Broad Institute Genomics Platform"/>
            <consortium name="The Broad Institute Genome Sequencing Center for Infectious Disease"/>
            <person name="Wu L."/>
            <person name="Ma J."/>
        </authorList>
    </citation>
    <scope>NUCLEOTIDE SEQUENCE [LARGE SCALE GENOMIC DNA]</scope>
    <source>
        <strain evidence="10">KCTC 42456</strain>
    </source>
</reference>
<dbReference type="InterPro" id="IPR003400">
    <property type="entry name" value="ExbD"/>
</dbReference>
<evidence type="ECO:0000256" key="8">
    <source>
        <dbReference type="SAM" id="Phobius"/>
    </source>
</evidence>
<evidence type="ECO:0000256" key="1">
    <source>
        <dbReference type="ARBA" id="ARBA00004162"/>
    </source>
</evidence>
<gene>
    <name evidence="9" type="ORF">ACFSSE_12830</name>
</gene>
<evidence type="ECO:0000256" key="5">
    <source>
        <dbReference type="ARBA" id="ARBA00022989"/>
    </source>
</evidence>
<name>A0ABW5TU14_9SPHI</name>
<keyword evidence="5 8" id="KW-1133">Transmembrane helix</keyword>
<evidence type="ECO:0000313" key="9">
    <source>
        <dbReference type="EMBL" id="MFD2732586.1"/>
    </source>
</evidence>
<evidence type="ECO:0000256" key="3">
    <source>
        <dbReference type="ARBA" id="ARBA00022475"/>
    </source>
</evidence>
<keyword evidence="7" id="KW-0813">Transport</keyword>
<feature type="transmembrane region" description="Helical" evidence="8">
    <location>
        <begin position="26"/>
        <end position="47"/>
    </location>
</feature>
<keyword evidence="10" id="KW-1185">Reference proteome</keyword>
<keyword evidence="3" id="KW-1003">Cell membrane</keyword>
<keyword evidence="7" id="KW-0653">Protein transport</keyword>
<evidence type="ECO:0000256" key="4">
    <source>
        <dbReference type="ARBA" id="ARBA00022692"/>
    </source>
</evidence>
<protein>
    <submittedName>
        <fullName evidence="9">ExbD/TolR family protein</fullName>
    </submittedName>
</protein>
<evidence type="ECO:0000256" key="2">
    <source>
        <dbReference type="ARBA" id="ARBA00005811"/>
    </source>
</evidence>
<dbReference type="PANTHER" id="PTHR30558:SF3">
    <property type="entry name" value="BIOPOLYMER TRANSPORT PROTEIN EXBD-RELATED"/>
    <property type="match status" value="1"/>
</dbReference>
<dbReference type="EMBL" id="JBHULV010000045">
    <property type="protein sequence ID" value="MFD2732586.1"/>
    <property type="molecule type" value="Genomic_DNA"/>
</dbReference>
<organism evidence="9 10">
    <name type="scientific">Pedobacter alpinus</name>
    <dbReference type="NCBI Taxonomy" id="1590643"/>
    <lineage>
        <taxon>Bacteria</taxon>
        <taxon>Pseudomonadati</taxon>
        <taxon>Bacteroidota</taxon>
        <taxon>Sphingobacteriia</taxon>
        <taxon>Sphingobacteriales</taxon>
        <taxon>Sphingobacteriaceae</taxon>
        <taxon>Pedobacter</taxon>
    </lineage>
</organism>
<evidence type="ECO:0000313" key="10">
    <source>
        <dbReference type="Proteomes" id="UP001597546"/>
    </source>
</evidence>
<dbReference type="RefSeq" id="WP_379047175.1">
    <property type="nucleotide sequence ID" value="NZ_JBHSKW010000064.1"/>
</dbReference>
<sequence length="182" mass="19982">MAELDTSGGDKGKKVRSKKQSTKVDLTAMVDLAFLLITFFMLTTTLAKPQAMDMFMPDKDEKNPDEVLDVKASRTMTVLLGSDNKIVWYMGVLGDNAPTVDNYGKKGIRESLIDANKKVVAATGNPEKGLMVIIKPSDKSNYKNFVDILDEIKIAAVPSYGINNKIENAEIGLMKDQGVFND</sequence>
<comment type="subcellular location">
    <subcellularLocation>
        <location evidence="1">Cell membrane</location>
        <topology evidence="1">Single-pass membrane protein</topology>
    </subcellularLocation>
    <subcellularLocation>
        <location evidence="7">Cell membrane</location>
        <topology evidence="7">Single-pass type II membrane protein</topology>
    </subcellularLocation>
</comment>
<keyword evidence="6 8" id="KW-0472">Membrane</keyword>
<accession>A0ABW5TU14</accession>
<evidence type="ECO:0000256" key="6">
    <source>
        <dbReference type="ARBA" id="ARBA00023136"/>
    </source>
</evidence>
<keyword evidence="4 7" id="KW-0812">Transmembrane</keyword>
<comment type="similarity">
    <text evidence="2 7">Belongs to the ExbD/TolR family.</text>
</comment>
<proteinExistence type="inferred from homology"/>
<comment type="caution">
    <text evidence="9">The sequence shown here is derived from an EMBL/GenBank/DDBJ whole genome shotgun (WGS) entry which is preliminary data.</text>
</comment>
<dbReference type="Pfam" id="PF02472">
    <property type="entry name" value="ExbD"/>
    <property type="match status" value="1"/>
</dbReference>